<accession>A0A1Q2YJ38</accession>
<reference evidence="1 2" key="1">
    <citation type="submission" date="2016-08" db="EMBL/GenBank/DDBJ databases">
        <title>Whole genome shotgun sequence of Pichia membranifaciens KS47-1.</title>
        <authorList>
            <person name="Konishi M."/>
            <person name="Ishida M."/>
            <person name="Arakawa T."/>
            <person name="Kato Y."/>
            <person name="Horiuchi J."/>
        </authorList>
    </citation>
    <scope>NUCLEOTIDE SEQUENCE [LARGE SCALE GENOMIC DNA]</scope>
    <source>
        <strain evidence="1 2">KS47-1</strain>
    </source>
</reference>
<dbReference type="OrthoDB" id="5588846at2759"/>
<evidence type="ECO:0000313" key="1">
    <source>
        <dbReference type="EMBL" id="GAV29535.1"/>
    </source>
</evidence>
<dbReference type="AlphaFoldDB" id="A0A1Q2YJ38"/>
<sequence length="72" mass="7810">MKFAKVFQQVLAEEQIPEDVPLRLGDGDVGDPPAFASEDLAARKDADHGPAFEPELQVRDCAAEAKGVGCWR</sequence>
<gene>
    <name evidence="1" type="ORF">PMKS-003036</name>
</gene>
<name>A0A1Q2YJ38_9ASCO</name>
<evidence type="ECO:0000313" key="2">
    <source>
        <dbReference type="Proteomes" id="UP000186136"/>
    </source>
</evidence>
<keyword evidence="2" id="KW-1185">Reference proteome</keyword>
<protein>
    <submittedName>
        <fullName evidence="1">Uncharacterized protein</fullName>
    </submittedName>
</protein>
<dbReference type="EMBL" id="BDGI01000126">
    <property type="protein sequence ID" value="GAV29535.1"/>
    <property type="molecule type" value="Genomic_DNA"/>
</dbReference>
<dbReference type="Proteomes" id="UP000186136">
    <property type="component" value="Unassembled WGS sequence"/>
</dbReference>
<comment type="caution">
    <text evidence="1">The sequence shown here is derived from an EMBL/GenBank/DDBJ whole genome shotgun (WGS) entry which is preliminary data.</text>
</comment>
<organism evidence="1 2">
    <name type="scientific">Pichia membranifaciens</name>
    <dbReference type="NCBI Taxonomy" id="4926"/>
    <lineage>
        <taxon>Eukaryota</taxon>
        <taxon>Fungi</taxon>
        <taxon>Dikarya</taxon>
        <taxon>Ascomycota</taxon>
        <taxon>Saccharomycotina</taxon>
        <taxon>Pichiomycetes</taxon>
        <taxon>Pichiales</taxon>
        <taxon>Pichiaceae</taxon>
        <taxon>Pichia</taxon>
    </lineage>
</organism>
<proteinExistence type="predicted"/>